<feature type="domain" description="N-acetyltransferase" evidence="2">
    <location>
        <begin position="46"/>
        <end position="206"/>
    </location>
</feature>
<keyword evidence="3" id="KW-0012">Acyltransferase</keyword>
<dbReference type="InterPro" id="IPR051531">
    <property type="entry name" value="N-acetyltransferase"/>
</dbReference>
<gene>
    <name evidence="3" type="ORF">ACFSFX_04730</name>
</gene>
<name>A0ABW4Q583_9MICC</name>
<dbReference type="PANTHER" id="PTHR43792">
    <property type="entry name" value="GNAT FAMILY, PUTATIVE (AFU_ORTHOLOGUE AFUA_3G00765)-RELATED-RELATED"/>
    <property type="match status" value="1"/>
</dbReference>
<evidence type="ECO:0000256" key="1">
    <source>
        <dbReference type="SAM" id="MobiDB-lite"/>
    </source>
</evidence>
<proteinExistence type="predicted"/>
<organism evidence="3 4">
    <name type="scientific">Arthrobacter flavus</name>
    <dbReference type="NCBI Taxonomy" id="95172"/>
    <lineage>
        <taxon>Bacteria</taxon>
        <taxon>Bacillati</taxon>
        <taxon>Actinomycetota</taxon>
        <taxon>Actinomycetes</taxon>
        <taxon>Micrococcales</taxon>
        <taxon>Micrococcaceae</taxon>
        <taxon>Arthrobacter</taxon>
    </lineage>
</organism>
<feature type="region of interest" description="Disordered" evidence="1">
    <location>
        <begin position="1"/>
        <end position="27"/>
    </location>
</feature>
<dbReference type="InterPro" id="IPR000182">
    <property type="entry name" value="GNAT_dom"/>
</dbReference>
<dbReference type="Gene3D" id="3.40.630.30">
    <property type="match status" value="1"/>
</dbReference>
<evidence type="ECO:0000313" key="4">
    <source>
        <dbReference type="Proteomes" id="UP001597307"/>
    </source>
</evidence>
<dbReference type="PROSITE" id="PS51186">
    <property type="entry name" value="GNAT"/>
    <property type="match status" value="1"/>
</dbReference>
<dbReference type="GO" id="GO:0016746">
    <property type="term" value="F:acyltransferase activity"/>
    <property type="evidence" value="ECO:0007669"/>
    <property type="project" value="UniProtKB-KW"/>
</dbReference>
<reference evidence="4" key="1">
    <citation type="journal article" date="2019" name="Int. J. Syst. Evol. Microbiol.">
        <title>The Global Catalogue of Microorganisms (GCM) 10K type strain sequencing project: providing services to taxonomists for standard genome sequencing and annotation.</title>
        <authorList>
            <consortium name="The Broad Institute Genomics Platform"/>
            <consortium name="The Broad Institute Genome Sequencing Center for Infectious Disease"/>
            <person name="Wu L."/>
            <person name="Ma J."/>
        </authorList>
    </citation>
    <scope>NUCLEOTIDE SEQUENCE [LARGE SCALE GENOMIC DNA]</scope>
    <source>
        <strain evidence="4">JCM 11496</strain>
    </source>
</reference>
<dbReference type="InterPro" id="IPR016181">
    <property type="entry name" value="Acyl_CoA_acyltransferase"/>
</dbReference>
<dbReference type="RefSeq" id="WP_377959537.1">
    <property type="nucleotide sequence ID" value="NZ_BAAAIJ010000010.1"/>
</dbReference>
<keyword evidence="4" id="KW-1185">Reference proteome</keyword>
<dbReference type="EC" id="2.3.-.-" evidence="3"/>
<evidence type="ECO:0000259" key="2">
    <source>
        <dbReference type="PROSITE" id="PS51186"/>
    </source>
</evidence>
<sequence>MRSIHTLKSLPKRGRSSNWDTGRMSEGMPEAGANIEHVIHTSSGRLVLRRPVPSDADELFRMYSDTRLIECDPMLAHPSITHTQAVLQRRIAEWQQYGHGLWVLLEGDAAGEVVGMGGCQLQADIAWNLSFSLRPQSWGRGYAQEVASAGIGLAQSTRPELPITAVVAECNERSQRAIERVGLHKEWQGPDNYDPDPAAMMLLYADRVLSHDQTSALTR</sequence>
<comment type="caution">
    <text evidence="3">The sequence shown here is derived from an EMBL/GenBank/DDBJ whole genome shotgun (WGS) entry which is preliminary data.</text>
</comment>
<dbReference type="Pfam" id="PF13302">
    <property type="entry name" value="Acetyltransf_3"/>
    <property type="match status" value="1"/>
</dbReference>
<keyword evidence="3" id="KW-0808">Transferase</keyword>
<accession>A0ABW4Q583</accession>
<dbReference type="EMBL" id="JBHUGA010000010">
    <property type="protein sequence ID" value="MFD1845897.1"/>
    <property type="molecule type" value="Genomic_DNA"/>
</dbReference>
<evidence type="ECO:0000313" key="3">
    <source>
        <dbReference type="EMBL" id="MFD1845897.1"/>
    </source>
</evidence>
<dbReference type="Proteomes" id="UP001597307">
    <property type="component" value="Unassembled WGS sequence"/>
</dbReference>
<dbReference type="PANTHER" id="PTHR43792:SF1">
    <property type="entry name" value="N-ACETYLTRANSFERASE DOMAIN-CONTAINING PROTEIN"/>
    <property type="match status" value="1"/>
</dbReference>
<dbReference type="SUPFAM" id="SSF55729">
    <property type="entry name" value="Acyl-CoA N-acyltransferases (Nat)"/>
    <property type="match status" value="1"/>
</dbReference>
<protein>
    <submittedName>
        <fullName evidence="3">GNAT family N-acetyltransferase</fullName>
        <ecNumber evidence="3">2.3.-.-</ecNumber>
    </submittedName>
</protein>